<dbReference type="InterPro" id="IPR019606">
    <property type="entry name" value="GerMN"/>
</dbReference>
<evidence type="ECO:0000259" key="8">
    <source>
        <dbReference type="SMART" id="SM00909"/>
    </source>
</evidence>
<evidence type="ECO:0000256" key="4">
    <source>
        <dbReference type="ARBA" id="ARBA00023139"/>
    </source>
</evidence>
<dbReference type="NCBIfam" id="NF010141">
    <property type="entry name" value="PRK13616.1"/>
    <property type="match status" value="1"/>
</dbReference>
<evidence type="ECO:0000313" key="10">
    <source>
        <dbReference type="EMBL" id="QRP71228.1"/>
    </source>
</evidence>
<feature type="signal peptide" evidence="7">
    <location>
        <begin position="1"/>
        <end position="22"/>
    </location>
</feature>
<evidence type="ECO:0000256" key="1">
    <source>
        <dbReference type="ARBA" id="ARBA00022475"/>
    </source>
</evidence>
<name>A0A7T4JUX1_9CORY</name>
<dbReference type="Proteomes" id="UP000596145">
    <property type="component" value="Chromosome"/>
</dbReference>
<evidence type="ECO:0000256" key="6">
    <source>
        <dbReference type="HAMAP-Rule" id="MF_01373"/>
    </source>
</evidence>
<dbReference type="HAMAP" id="MF_01373">
    <property type="entry name" value="LpqB_lipoprot"/>
    <property type="match status" value="1"/>
</dbReference>
<dbReference type="EMBL" id="CP069534">
    <property type="protein sequence ID" value="QRP71228.1"/>
    <property type="molecule type" value="Genomic_DNA"/>
</dbReference>
<accession>A0A7T4JUX1</accession>
<keyword evidence="5 6" id="KW-0449">Lipoprotein</keyword>
<reference evidence="9 11" key="1">
    <citation type="submission" date="2020-12" db="EMBL/GenBank/DDBJ databases">
        <title>FDA dAtabase for Regulatory Grade micrObial Sequences (FDA-ARGOS): Supporting development and validation of Infectious Disease Dx tests.</title>
        <authorList>
            <person name="Sproer C."/>
            <person name="Gronow S."/>
            <person name="Severitt S."/>
            <person name="Schroder I."/>
            <person name="Tallon L."/>
            <person name="Sadzewicz L."/>
            <person name="Zhao X."/>
            <person name="Boylan J."/>
            <person name="Ott S."/>
            <person name="Bowen H."/>
            <person name="Vavikolanu K."/>
            <person name="Mehta A."/>
            <person name="Aluvathingal J."/>
            <person name="Nadendla S."/>
            <person name="Lowell S."/>
            <person name="Myers T."/>
            <person name="Yan Y."/>
            <person name="Sichtig H."/>
        </authorList>
    </citation>
    <scope>NUCLEOTIDE SEQUENCE [LARGE SCALE GENOMIC DNA]</scope>
    <source>
        <strain evidence="9 11">FDAARGOS_1053</strain>
        <strain evidence="10">FDAARGOS_1191</strain>
    </source>
</reference>
<organism evidence="9 11">
    <name type="scientific">Corynebacterium glucuronolyticum</name>
    <dbReference type="NCBI Taxonomy" id="39791"/>
    <lineage>
        <taxon>Bacteria</taxon>
        <taxon>Bacillati</taxon>
        <taxon>Actinomycetota</taxon>
        <taxon>Actinomycetes</taxon>
        <taxon>Mycobacteriales</taxon>
        <taxon>Corynebacteriaceae</taxon>
        <taxon>Corynebacterium</taxon>
    </lineage>
</organism>
<dbReference type="PROSITE" id="PS51257">
    <property type="entry name" value="PROKAR_LIPOPROTEIN"/>
    <property type="match status" value="1"/>
</dbReference>
<dbReference type="InterPro" id="IPR018910">
    <property type="entry name" value="LpqB_C"/>
</dbReference>
<dbReference type="InterPro" id="IPR059026">
    <property type="entry name" value="LpqB_N"/>
</dbReference>
<protein>
    <recommendedName>
        <fullName evidence="6">Lipoprotein LpqB</fullName>
    </recommendedName>
</protein>
<evidence type="ECO:0000313" key="9">
    <source>
        <dbReference type="EMBL" id="QQB46304.1"/>
    </source>
</evidence>
<dbReference type="GeneID" id="92759406"/>
<dbReference type="Proteomes" id="UP000617681">
    <property type="component" value="Chromosome"/>
</dbReference>
<evidence type="ECO:0000256" key="5">
    <source>
        <dbReference type="ARBA" id="ARBA00023288"/>
    </source>
</evidence>
<gene>
    <name evidence="6 9" type="primary">lpqB</name>
    <name evidence="9" type="ORF">I6I10_12860</name>
    <name evidence="10" type="ORF">I6J21_03500</name>
</gene>
<dbReference type="GO" id="GO:0005886">
    <property type="term" value="C:plasma membrane"/>
    <property type="evidence" value="ECO:0007669"/>
    <property type="project" value="UniProtKB-SubCell"/>
</dbReference>
<keyword evidence="3 6" id="KW-0472">Membrane</keyword>
<feature type="domain" description="GerMN" evidence="8">
    <location>
        <begin position="201"/>
        <end position="284"/>
    </location>
</feature>
<feature type="chain" id="PRO_5039036883" description="Lipoprotein LpqB" evidence="7">
    <location>
        <begin position="23"/>
        <end position="567"/>
    </location>
</feature>
<dbReference type="AlphaFoldDB" id="A0A7T4JUX1"/>
<keyword evidence="4 6" id="KW-0564">Palmitate</keyword>
<sequence length="567" mass="61299">MNKRVRVLGVLSVTALIVSGCATLPGDSEPQVLRQYERSRVAENPVGPEKGQEADLLLKSFFAQSANPTQTHQAARMYLAPEAAATWDDSQGTTILRSIEDFSSTVSNDPNRIIFTVRGEKVGRLTGGGVYELEEGHFEEEYKMTKVDGEWRIEQLPPGVVLERATFRNSYQPYDLYFFEPTGRMLVGDRRWVYNQQTAVDTTLIRMLNDGPREALKPGVITDLKPETVYSGTRDGVHVFTGVDAVDDKQLNRIAAQVVWTLESAKVQGPYKLEIDGVTLEGDGSGLTTEDFMEYNPQGSLGSVNSLYALTDGKLHLVTADSATPVNNGLTGIESASIATSSGVIAAVTKEQEDKSVLRMGPLDGPFSKVLEAKTLSRPSFEYGGSAMWTVVDGKQIVRVTRSSDSGELSQAIVQAAPFDELDKPISVLRISTSGVRVAAIVDNHVYVGTVARPTPGERRIANMREIAPGISGAALSLDWQHDGSLLVGTNSPDSPVVRVEPDGAAVKIEPSVNLTAPVVAVASTSSTMFVTDARSMRQLPNNSGSSSFWREVPGLQSRRAAPIIPE</sequence>
<proteinExistence type="inferred from homology"/>
<evidence type="ECO:0000256" key="3">
    <source>
        <dbReference type="ARBA" id="ARBA00023136"/>
    </source>
</evidence>
<evidence type="ECO:0000256" key="2">
    <source>
        <dbReference type="ARBA" id="ARBA00022729"/>
    </source>
</evidence>
<comment type="similarity">
    <text evidence="6">Belongs to the LpqB lipoprotein family.</text>
</comment>
<keyword evidence="1 6" id="KW-1003">Cell membrane</keyword>
<comment type="subcellular location">
    <subcellularLocation>
        <location evidence="6">Cell membrane</location>
        <topology evidence="6">Lipid-anchor</topology>
    </subcellularLocation>
</comment>
<dbReference type="EMBL" id="CP066007">
    <property type="protein sequence ID" value="QQB46304.1"/>
    <property type="molecule type" value="Genomic_DNA"/>
</dbReference>
<evidence type="ECO:0000313" key="11">
    <source>
        <dbReference type="Proteomes" id="UP000596145"/>
    </source>
</evidence>
<dbReference type="SMART" id="SM00909">
    <property type="entry name" value="Germane"/>
    <property type="match status" value="1"/>
</dbReference>
<evidence type="ECO:0000256" key="7">
    <source>
        <dbReference type="SAM" id="SignalP"/>
    </source>
</evidence>
<dbReference type="Pfam" id="PF10647">
    <property type="entry name" value="Gmad1"/>
    <property type="match status" value="1"/>
</dbReference>
<dbReference type="Pfam" id="PF10646">
    <property type="entry name" value="Germane"/>
    <property type="match status" value="1"/>
</dbReference>
<dbReference type="Pfam" id="PF25976">
    <property type="entry name" value="LpqB_N"/>
    <property type="match status" value="1"/>
</dbReference>
<dbReference type="OrthoDB" id="3226781at2"/>
<dbReference type="RefSeq" id="WP_005390320.1">
    <property type="nucleotide sequence ID" value="NZ_CP066007.1"/>
</dbReference>
<dbReference type="InterPro" id="IPR023959">
    <property type="entry name" value="LpqB"/>
</dbReference>
<keyword evidence="2 6" id="KW-0732">Signal</keyword>